<protein>
    <submittedName>
        <fullName evidence="2">Uncharacterized protein</fullName>
    </submittedName>
</protein>
<sequence length="82" mass="9095">MVAQTLDDEFLALLCEDEDLVRTEFDAIIAANWGEPPLPPAPRPPVPATPYRDASRPHWRNRVPAGRPARQRSPPSRKAGDA</sequence>
<keyword evidence="3" id="KW-1185">Reference proteome</keyword>
<feature type="region of interest" description="Disordered" evidence="1">
    <location>
        <begin position="32"/>
        <end position="82"/>
    </location>
</feature>
<evidence type="ECO:0000313" key="3">
    <source>
        <dbReference type="Proteomes" id="UP000199028"/>
    </source>
</evidence>
<dbReference type="Proteomes" id="UP000199028">
    <property type="component" value="Unassembled WGS sequence"/>
</dbReference>
<evidence type="ECO:0000313" key="2">
    <source>
        <dbReference type="EMBL" id="SEQ60240.1"/>
    </source>
</evidence>
<name>A0A1H9HD51_9PSEU</name>
<dbReference type="EMBL" id="FOFT01000002">
    <property type="protein sequence ID" value="SEQ60240.1"/>
    <property type="molecule type" value="Genomic_DNA"/>
</dbReference>
<dbReference type="AlphaFoldDB" id="A0A1H9HD51"/>
<feature type="compositionally biased region" description="Pro residues" evidence="1">
    <location>
        <begin position="36"/>
        <end position="48"/>
    </location>
</feature>
<dbReference type="RefSeq" id="WP_090064329.1">
    <property type="nucleotide sequence ID" value="NZ_FOFT01000002.1"/>
</dbReference>
<gene>
    <name evidence="2" type="ORF">SAMN05216195_102841</name>
</gene>
<proteinExistence type="predicted"/>
<dbReference type="OrthoDB" id="3298746at2"/>
<accession>A0A1H9HD51</accession>
<reference evidence="3" key="1">
    <citation type="submission" date="2016-10" db="EMBL/GenBank/DDBJ databases">
        <authorList>
            <person name="Varghese N."/>
            <person name="Submissions S."/>
        </authorList>
    </citation>
    <scope>NUCLEOTIDE SEQUENCE [LARGE SCALE GENOMIC DNA]</scope>
    <source>
        <strain evidence="3">CGMCC 4.578</strain>
    </source>
</reference>
<evidence type="ECO:0000256" key="1">
    <source>
        <dbReference type="SAM" id="MobiDB-lite"/>
    </source>
</evidence>
<organism evidence="2 3">
    <name type="scientific">Lentzea flaviverrucosa</name>
    <dbReference type="NCBI Taxonomy" id="200379"/>
    <lineage>
        <taxon>Bacteria</taxon>
        <taxon>Bacillati</taxon>
        <taxon>Actinomycetota</taxon>
        <taxon>Actinomycetes</taxon>
        <taxon>Pseudonocardiales</taxon>
        <taxon>Pseudonocardiaceae</taxon>
        <taxon>Lentzea</taxon>
    </lineage>
</organism>